<dbReference type="SUPFAM" id="SSF56672">
    <property type="entry name" value="DNA/RNA polymerases"/>
    <property type="match status" value="1"/>
</dbReference>
<dbReference type="FunFam" id="3.30.70.270:FF:000020">
    <property type="entry name" value="Transposon Tf2-6 polyprotein-like Protein"/>
    <property type="match status" value="1"/>
</dbReference>
<reference evidence="4 5" key="1">
    <citation type="submission" date="2022-01" db="EMBL/GenBank/DDBJ databases">
        <authorList>
            <person name="Xiong W."/>
            <person name="Schranz E."/>
        </authorList>
    </citation>
    <scope>NUCLEOTIDE SEQUENCE [LARGE SCALE GENOMIC DNA]</scope>
</reference>
<keyword evidence="1" id="KW-0511">Multifunctional enzyme</keyword>
<sequence>MHEISFLGHKISANGVAPEPDKIQSIQQWPQPTSFTTLRAYLKLTGYYRRFVPFYAKIDAPLTNILKLKTFEWSTSTQEAFQQIKSAMQDLIMLSLPDFESQFDVTTDASGMAIGAVLSQNNRPISFFSKKLCTAVQDQSKSTKEIGNLTNQNRPQGKQRNTHQMGENKPMEDATWESYTKKHKQFPFSPTLRTMYCFSGWGDVMSPMSQPTAANPVSYQRPKRITKSPTCFED</sequence>
<organism evidence="4 5">
    <name type="scientific">Lactuca virosa</name>
    <dbReference type="NCBI Taxonomy" id="75947"/>
    <lineage>
        <taxon>Eukaryota</taxon>
        <taxon>Viridiplantae</taxon>
        <taxon>Streptophyta</taxon>
        <taxon>Embryophyta</taxon>
        <taxon>Tracheophyta</taxon>
        <taxon>Spermatophyta</taxon>
        <taxon>Magnoliopsida</taxon>
        <taxon>eudicotyledons</taxon>
        <taxon>Gunneridae</taxon>
        <taxon>Pentapetalae</taxon>
        <taxon>asterids</taxon>
        <taxon>campanulids</taxon>
        <taxon>Asterales</taxon>
        <taxon>Asteraceae</taxon>
        <taxon>Cichorioideae</taxon>
        <taxon>Cichorieae</taxon>
        <taxon>Lactucinae</taxon>
        <taxon>Lactuca</taxon>
    </lineage>
</organism>
<feature type="region of interest" description="Disordered" evidence="2">
    <location>
        <begin position="142"/>
        <end position="168"/>
    </location>
</feature>
<dbReference type="Proteomes" id="UP001157418">
    <property type="component" value="Unassembled WGS sequence"/>
</dbReference>
<name>A0AAU9MPY0_9ASTR</name>
<dbReference type="Pfam" id="PF17919">
    <property type="entry name" value="RT_RNaseH_2"/>
    <property type="match status" value="1"/>
</dbReference>
<evidence type="ECO:0000313" key="5">
    <source>
        <dbReference type="Proteomes" id="UP001157418"/>
    </source>
</evidence>
<accession>A0AAU9MPY0</accession>
<comment type="caution">
    <text evidence="4">The sequence shown here is derived from an EMBL/GenBank/DDBJ whole genome shotgun (WGS) entry which is preliminary data.</text>
</comment>
<gene>
    <name evidence="4" type="ORF">LVIROSA_LOCUS15151</name>
</gene>
<protein>
    <recommendedName>
        <fullName evidence="3">Reverse transcriptase/retrotransposon-derived protein RNase H-like domain-containing protein</fullName>
    </recommendedName>
</protein>
<evidence type="ECO:0000259" key="3">
    <source>
        <dbReference type="Pfam" id="PF17919"/>
    </source>
</evidence>
<evidence type="ECO:0000256" key="1">
    <source>
        <dbReference type="ARBA" id="ARBA00023268"/>
    </source>
</evidence>
<dbReference type="PANTHER" id="PTHR37984:SF5">
    <property type="entry name" value="PROTEIN NYNRIN-LIKE"/>
    <property type="match status" value="1"/>
</dbReference>
<feature type="compositionally biased region" description="Polar residues" evidence="2">
    <location>
        <begin position="148"/>
        <end position="165"/>
    </location>
</feature>
<feature type="domain" description="Reverse transcriptase/retrotransposon-derived protein RNase H-like" evidence="3">
    <location>
        <begin position="73"/>
        <end position="146"/>
    </location>
</feature>
<dbReference type="AlphaFoldDB" id="A0AAU9MPY0"/>
<keyword evidence="5" id="KW-1185">Reference proteome</keyword>
<dbReference type="InterPro" id="IPR043128">
    <property type="entry name" value="Rev_trsase/Diguanyl_cyclase"/>
</dbReference>
<dbReference type="InterPro" id="IPR043502">
    <property type="entry name" value="DNA/RNA_pol_sf"/>
</dbReference>
<dbReference type="GO" id="GO:0003824">
    <property type="term" value="F:catalytic activity"/>
    <property type="evidence" value="ECO:0007669"/>
    <property type="project" value="UniProtKB-KW"/>
</dbReference>
<dbReference type="InterPro" id="IPR050951">
    <property type="entry name" value="Retrovirus_Pol_polyprotein"/>
</dbReference>
<feature type="region of interest" description="Disordered" evidence="2">
    <location>
        <begin position="210"/>
        <end position="234"/>
    </location>
</feature>
<dbReference type="Gene3D" id="3.30.70.270">
    <property type="match status" value="1"/>
</dbReference>
<evidence type="ECO:0000256" key="2">
    <source>
        <dbReference type="SAM" id="MobiDB-lite"/>
    </source>
</evidence>
<dbReference type="InterPro" id="IPR041577">
    <property type="entry name" value="RT_RNaseH_2"/>
</dbReference>
<dbReference type="EMBL" id="CAKMRJ010002223">
    <property type="protein sequence ID" value="CAH1428204.1"/>
    <property type="molecule type" value="Genomic_DNA"/>
</dbReference>
<proteinExistence type="predicted"/>
<evidence type="ECO:0000313" key="4">
    <source>
        <dbReference type="EMBL" id="CAH1428204.1"/>
    </source>
</evidence>
<dbReference type="PANTHER" id="PTHR37984">
    <property type="entry name" value="PROTEIN CBG26694"/>
    <property type="match status" value="1"/>
</dbReference>